<feature type="domain" description="HTH cro/C1-type" evidence="3">
    <location>
        <begin position="6"/>
        <end position="40"/>
    </location>
</feature>
<dbReference type="RefSeq" id="WP_016866943.1">
    <property type="nucleotide sequence ID" value="NZ_CAWNVR010000020.1"/>
</dbReference>
<dbReference type="InterPro" id="IPR001387">
    <property type="entry name" value="Cro/C1-type_HTH"/>
</dbReference>
<dbReference type="PROSITE" id="PS50943">
    <property type="entry name" value="HTH_CROC1"/>
    <property type="match status" value="1"/>
</dbReference>
<dbReference type="SUPFAM" id="SSF47413">
    <property type="entry name" value="lambda repressor-like DNA-binding domains"/>
    <property type="match status" value="1"/>
</dbReference>
<accession>A0A2N6K7E3</accession>
<dbReference type="InterPro" id="IPR007111">
    <property type="entry name" value="NACHT_NTPase"/>
</dbReference>
<protein>
    <recommendedName>
        <fullName evidence="6">XRE family transcriptional regulator</fullName>
    </recommendedName>
</protein>
<dbReference type="SUPFAM" id="SSF52540">
    <property type="entry name" value="P-loop containing nucleoside triphosphate hydrolases"/>
    <property type="match status" value="1"/>
</dbReference>
<dbReference type="EMBL" id="NRQW01000081">
    <property type="protein sequence ID" value="PLZ93176.1"/>
    <property type="molecule type" value="Genomic_DNA"/>
</dbReference>
<dbReference type="Gene3D" id="1.10.260.40">
    <property type="entry name" value="lambda repressor-like DNA-binding domains"/>
    <property type="match status" value="1"/>
</dbReference>
<reference evidence="4 5" key="1">
    <citation type="submission" date="2017-08" db="EMBL/GenBank/DDBJ databases">
        <title>Genomes of Fischerella (Mastigocladus) sp. strains.</title>
        <authorList>
            <person name="Miller S.R."/>
        </authorList>
    </citation>
    <scope>NUCLEOTIDE SEQUENCE [LARGE SCALE GENOMIC DNA]</scope>
    <source>
        <strain evidence="4 5">CCMEE 5323</strain>
    </source>
</reference>
<sequence>MKGSDILKIREQLGLTQQQLADQLGVAMKTVSRWEKGETKRIPEVAQQKLLNLSERGKALIYTKEAKLFLQLQRISRGSISPWLLLPHIATTSISAKDAFVDRGVKILSDTDLLSIDNVKLADLPQLAQKGPIVLLGVAGSGKTFLIRWIVDAQGFNAERDETYQLGTKIPIIFPLIQYNEPPAKETVKRFGHPVLAAIADYHNYFGTGLNDELFLEACKRGEVLFLLDALDEIPNEVRRDQALRDIETLILQYEQCAFILTSRPDKYRNAKDSLLKQIKNKIVCQLSPLTRDEQKELVNRLYLSLAQGTETEQKALETNIKQCIRFIENFHHQELKKGDFLRNPLHLVLAALLILEGYMPGTTDVHLEHQSLELNIIRWPEARSIGQSLQNSVYFPGTDISKNQIWSKLSKWALEIIEKERPIDTAEIEAWVLNMPVEPEGETPEMRAKRITSLMLERLPFIMRLDGKDKFTINEPHLTHLAAHRLTELRNRSSLAYWLFNGSNYKVWKRVEVWKRAILITSIIHRQPELVNQDLKDFVEEYSPDELDRMFDTAESMSLIIKDLLRRPGVLDWETRKEFYRFLMDIFMRTDYDETAKFFFRIFQFFQTPFEDDGGESGEEKLNRKLLKDVCKELAEYPQGELSYDKTWRAYALQYAIGECSGEETERKLLQLLETLERESANLKNQSEEWKQYEVYKRRTIFVFLLLQLHSSQKLPKHHLSMQTISTLVNILENKDKYEVGVVGRACDVLDKVKEEEHLDANLTRKLRDLFSDIIDSSISSLKKVRELELALNERAMTLTPIELVNQVAQELAEQKVKVYTSDTVKYLKNFFKEVKNYYEEENGGKDIELSKILLNCAIDRKMPALLRAVSFLYLAELPPDTEEKIPNLLTDLENAFKENPRPEEDNLSVGAVQIYDYNQACLNRHYARRSQESDSSDILNLREFERISYAKIDYTDS</sequence>
<feature type="domain" description="NACHT" evidence="2">
    <location>
        <begin position="131"/>
        <end position="266"/>
    </location>
</feature>
<dbReference type="Pfam" id="PF01381">
    <property type="entry name" value="HTH_3"/>
    <property type="match status" value="1"/>
</dbReference>
<dbReference type="CDD" id="cd00093">
    <property type="entry name" value="HTH_XRE"/>
    <property type="match status" value="1"/>
</dbReference>
<evidence type="ECO:0000313" key="4">
    <source>
        <dbReference type="EMBL" id="PLZ93176.1"/>
    </source>
</evidence>
<evidence type="ECO:0008006" key="6">
    <source>
        <dbReference type="Google" id="ProtNLM"/>
    </source>
</evidence>
<dbReference type="InterPro" id="IPR027417">
    <property type="entry name" value="P-loop_NTPase"/>
</dbReference>
<comment type="caution">
    <text evidence="4">The sequence shown here is derived from an EMBL/GenBank/DDBJ whole genome shotgun (WGS) entry which is preliminary data.</text>
</comment>
<dbReference type="AlphaFoldDB" id="A0A2N6K7E3"/>
<gene>
    <name evidence="4" type="ORF">CEN44_03900</name>
</gene>
<feature type="coiled-coil region" evidence="1">
    <location>
        <begin position="667"/>
        <end position="694"/>
    </location>
</feature>
<dbReference type="GO" id="GO:0003677">
    <property type="term" value="F:DNA binding"/>
    <property type="evidence" value="ECO:0007669"/>
    <property type="project" value="InterPro"/>
</dbReference>
<evidence type="ECO:0000259" key="3">
    <source>
        <dbReference type="PROSITE" id="PS50943"/>
    </source>
</evidence>
<organism evidence="4 5">
    <name type="scientific">Fischerella muscicola CCMEE 5323</name>
    <dbReference type="NCBI Taxonomy" id="2019572"/>
    <lineage>
        <taxon>Bacteria</taxon>
        <taxon>Bacillati</taxon>
        <taxon>Cyanobacteriota</taxon>
        <taxon>Cyanophyceae</taxon>
        <taxon>Nostocales</taxon>
        <taxon>Hapalosiphonaceae</taxon>
        <taxon>Fischerella</taxon>
    </lineage>
</organism>
<proteinExistence type="predicted"/>
<evidence type="ECO:0000313" key="5">
    <source>
        <dbReference type="Proteomes" id="UP000235036"/>
    </source>
</evidence>
<dbReference type="Gene3D" id="3.40.50.300">
    <property type="entry name" value="P-loop containing nucleotide triphosphate hydrolases"/>
    <property type="match status" value="1"/>
</dbReference>
<dbReference type="Pfam" id="PF05729">
    <property type="entry name" value="NACHT"/>
    <property type="match status" value="1"/>
</dbReference>
<name>A0A2N6K7E3_FISMU</name>
<dbReference type="InterPro" id="IPR010982">
    <property type="entry name" value="Lambda_DNA-bd_dom_sf"/>
</dbReference>
<evidence type="ECO:0000256" key="1">
    <source>
        <dbReference type="SAM" id="Coils"/>
    </source>
</evidence>
<keyword evidence="1" id="KW-0175">Coiled coil</keyword>
<keyword evidence="5" id="KW-1185">Reference proteome</keyword>
<evidence type="ECO:0000259" key="2">
    <source>
        <dbReference type="PROSITE" id="PS50837"/>
    </source>
</evidence>
<dbReference type="SMART" id="SM00530">
    <property type="entry name" value="HTH_XRE"/>
    <property type="match status" value="1"/>
</dbReference>
<dbReference type="PROSITE" id="PS50837">
    <property type="entry name" value="NACHT"/>
    <property type="match status" value="1"/>
</dbReference>
<dbReference type="Proteomes" id="UP000235036">
    <property type="component" value="Unassembled WGS sequence"/>
</dbReference>